<dbReference type="RefSeq" id="WP_147024863.1">
    <property type="nucleotide sequence ID" value="NZ_BJZU01000017.1"/>
</dbReference>
<protein>
    <submittedName>
        <fullName evidence="2">Uncharacterized protein</fullName>
    </submittedName>
</protein>
<organism evidence="2 4">
    <name type="scientific">Methylobacterium oxalidis</name>
    <dbReference type="NCBI Taxonomy" id="944322"/>
    <lineage>
        <taxon>Bacteria</taxon>
        <taxon>Pseudomonadati</taxon>
        <taxon>Pseudomonadota</taxon>
        <taxon>Alphaproteobacteria</taxon>
        <taxon>Hyphomicrobiales</taxon>
        <taxon>Methylobacteriaceae</taxon>
        <taxon>Methylobacterium</taxon>
    </lineage>
</organism>
<accession>A0A512IZJ9</accession>
<proteinExistence type="predicted"/>
<name>A0A512IZJ9_9HYPH</name>
<evidence type="ECO:0000313" key="3">
    <source>
        <dbReference type="EMBL" id="GLS67395.1"/>
    </source>
</evidence>
<dbReference type="EMBL" id="BSPK01000112">
    <property type="protein sequence ID" value="GLS67395.1"/>
    <property type="molecule type" value="Genomic_DNA"/>
</dbReference>
<evidence type="ECO:0000313" key="5">
    <source>
        <dbReference type="Proteomes" id="UP001156856"/>
    </source>
</evidence>
<feature type="region of interest" description="Disordered" evidence="1">
    <location>
        <begin position="84"/>
        <end position="110"/>
    </location>
</feature>
<evidence type="ECO:0000256" key="1">
    <source>
        <dbReference type="SAM" id="MobiDB-lite"/>
    </source>
</evidence>
<dbReference type="EMBL" id="BJZU01000017">
    <property type="protein sequence ID" value="GEP03136.1"/>
    <property type="molecule type" value="Genomic_DNA"/>
</dbReference>
<reference evidence="2 4" key="3">
    <citation type="submission" date="2019-07" db="EMBL/GenBank/DDBJ databases">
        <title>Whole genome shotgun sequence of Methylobacterium oxalidis NBRC 107715.</title>
        <authorList>
            <person name="Hosoyama A."/>
            <person name="Uohara A."/>
            <person name="Ohji S."/>
            <person name="Ichikawa N."/>
        </authorList>
    </citation>
    <scope>NUCLEOTIDE SEQUENCE [LARGE SCALE GENOMIC DNA]</scope>
    <source>
        <strain evidence="2 4">NBRC 107715</strain>
    </source>
</reference>
<dbReference type="AlphaFoldDB" id="A0A512IZJ9"/>
<reference evidence="3" key="1">
    <citation type="journal article" date="2014" name="Int. J. Syst. Evol. Microbiol.">
        <title>Complete genome of a new Firmicutes species belonging to the dominant human colonic microbiota ('Ruminococcus bicirculans') reveals two chromosomes and a selective capacity to utilize plant glucans.</title>
        <authorList>
            <consortium name="NISC Comparative Sequencing Program"/>
            <person name="Wegmann U."/>
            <person name="Louis P."/>
            <person name="Goesmann A."/>
            <person name="Henrissat B."/>
            <person name="Duncan S.H."/>
            <person name="Flint H.J."/>
        </authorList>
    </citation>
    <scope>NUCLEOTIDE SEQUENCE</scope>
    <source>
        <strain evidence="3">NBRC 107715</strain>
    </source>
</reference>
<keyword evidence="5" id="KW-1185">Reference proteome</keyword>
<dbReference type="OrthoDB" id="8002866at2"/>
<sequence>MSKDYEWDLLRRIAAALDLSPAAFFAERPVPGHSGTPPLEVAVDGQAPDRKRLLDSLRLHKAFESIEDEEARLEALRAVEAISRRQAEKHADKRAEPASQPQAGTRPERT</sequence>
<evidence type="ECO:0000313" key="4">
    <source>
        <dbReference type="Proteomes" id="UP000321960"/>
    </source>
</evidence>
<evidence type="ECO:0000313" key="2">
    <source>
        <dbReference type="EMBL" id="GEP03136.1"/>
    </source>
</evidence>
<dbReference type="Proteomes" id="UP001156856">
    <property type="component" value="Unassembled WGS sequence"/>
</dbReference>
<reference evidence="5" key="2">
    <citation type="journal article" date="2019" name="Int. J. Syst. Evol. Microbiol.">
        <title>The Global Catalogue of Microorganisms (GCM) 10K type strain sequencing project: providing services to taxonomists for standard genome sequencing and annotation.</title>
        <authorList>
            <consortium name="The Broad Institute Genomics Platform"/>
            <consortium name="The Broad Institute Genome Sequencing Center for Infectious Disease"/>
            <person name="Wu L."/>
            <person name="Ma J."/>
        </authorList>
    </citation>
    <scope>NUCLEOTIDE SEQUENCE [LARGE SCALE GENOMIC DNA]</scope>
    <source>
        <strain evidence="5">NBRC 107715</strain>
    </source>
</reference>
<reference evidence="3" key="4">
    <citation type="submission" date="2023-01" db="EMBL/GenBank/DDBJ databases">
        <title>Draft genome sequence of Methylobacterium oxalidis strain NBRC 107715.</title>
        <authorList>
            <person name="Sun Q."/>
            <person name="Mori K."/>
        </authorList>
    </citation>
    <scope>NUCLEOTIDE SEQUENCE</scope>
    <source>
        <strain evidence="3">NBRC 107715</strain>
    </source>
</reference>
<feature type="compositionally biased region" description="Basic and acidic residues" evidence="1">
    <location>
        <begin position="84"/>
        <end position="96"/>
    </location>
</feature>
<dbReference type="Proteomes" id="UP000321960">
    <property type="component" value="Unassembled WGS sequence"/>
</dbReference>
<gene>
    <name evidence="3" type="ORF">GCM10007888_57790</name>
    <name evidence="2" type="ORF">MOX02_11740</name>
</gene>
<comment type="caution">
    <text evidence="2">The sequence shown here is derived from an EMBL/GenBank/DDBJ whole genome shotgun (WGS) entry which is preliminary data.</text>
</comment>